<dbReference type="HOGENOM" id="CLU_2389687_0_0_1"/>
<reference evidence="1" key="2">
    <citation type="submission" date="2013-04" db="UniProtKB">
        <authorList>
            <consortium name="EnsemblPlants"/>
        </authorList>
    </citation>
    <scope>IDENTIFICATION</scope>
</reference>
<reference evidence="1" key="1">
    <citation type="journal article" date="2013" name="Nat. Commun.">
        <title>Whole-genome sequencing of Oryza brachyantha reveals mechanisms underlying Oryza genome evolution.</title>
        <authorList>
            <person name="Chen J."/>
            <person name="Huang Q."/>
            <person name="Gao D."/>
            <person name="Wang J."/>
            <person name="Lang Y."/>
            <person name="Liu T."/>
            <person name="Li B."/>
            <person name="Bai Z."/>
            <person name="Luis Goicoechea J."/>
            <person name="Liang C."/>
            <person name="Chen C."/>
            <person name="Zhang W."/>
            <person name="Sun S."/>
            <person name="Liao Y."/>
            <person name="Zhang X."/>
            <person name="Yang L."/>
            <person name="Song C."/>
            <person name="Wang M."/>
            <person name="Shi J."/>
            <person name="Liu G."/>
            <person name="Liu J."/>
            <person name="Zhou H."/>
            <person name="Zhou W."/>
            <person name="Yu Q."/>
            <person name="An N."/>
            <person name="Chen Y."/>
            <person name="Cai Q."/>
            <person name="Wang B."/>
            <person name="Liu B."/>
            <person name="Min J."/>
            <person name="Huang Y."/>
            <person name="Wu H."/>
            <person name="Li Z."/>
            <person name="Zhang Y."/>
            <person name="Yin Y."/>
            <person name="Song W."/>
            <person name="Jiang J."/>
            <person name="Jackson S.A."/>
            <person name="Wing R.A."/>
            <person name="Wang J."/>
            <person name="Chen M."/>
        </authorList>
    </citation>
    <scope>NUCLEOTIDE SEQUENCE [LARGE SCALE GENOMIC DNA]</scope>
    <source>
        <strain evidence="1">cv. IRGC 101232</strain>
    </source>
</reference>
<proteinExistence type="predicted"/>
<dbReference type="Proteomes" id="UP000006038">
    <property type="component" value="Chromosome 10"/>
</dbReference>
<accession>J3N0T7</accession>
<dbReference type="Gramene" id="OB10G11350.1">
    <property type="protein sequence ID" value="OB10G11350.1"/>
    <property type="gene ID" value="OB10G11350"/>
</dbReference>
<protein>
    <submittedName>
        <fullName evidence="1">Uncharacterized protein</fullName>
    </submittedName>
</protein>
<dbReference type="AlphaFoldDB" id="J3N0T7"/>
<dbReference type="EnsemblPlants" id="OB10G11350.1">
    <property type="protein sequence ID" value="OB10G11350.1"/>
    <property type="gene ID" value="OB10G11350"/>
</dbReference>
<evidence type="ECO:0000313" key="1">
    <source>
        <dbReference type="EnsemblPlants" id="OB10G11350.1"/>
    </source>
</evidence>
<keyword evidence="2" id="KW-1185">Reference proteome</keyword>
<sequence>MSLSHPGSIHLVMKDGRFRRGLLSSSSSSWTIWYAASLDIDFSPSSYLGTGYCTYLDANMAAAASLASPSSLTCIRTIPVAPLDVFLKRTHDEI</sequence>
<name>J3N0T7_ORYBR</name>
<organism evidence="1">
    <name type="scientific">Oryza brachyantha</name>
    <name type="common">malo sina</name>
    <dbReference type="NCBI Taxonomy" id="4533"/>
    <lineage>
        <taxon>Eukaryota</taxon>
        <taxon>Viridiplantae</taxon>
        <taxon>Streptophyta</taxon>
        <taxon>Embryophyta</taxon>
        <taxon>Tracheophyta</taxon>
        <taxon>Spermatophyta</taxon>
        <taxon>Magnoliopsida</taxon>
        <taxon>Liliopsida</taxon>
        <taxon>Poales</taxon>
        <taxon>Poaceae</taxon>
        <taxon>BOP clade</taxon>
        <taxon>Oryzoideae</taxon>
        <taxon>Oryzeae</taxon>
        <taxon>Oryzinae</taxon>
        <taxon>Oryza</taxon>
    </lineage>
</organism>
<evidence type="ECO:0000313" key="2">
    <source>
        <dbReference type="Proteomes" id="UP000006038"/>
    </source>
</evidence>